<dbReference type="Pfam" id="PF11827">
    <property type="entry name" value="DUF3347"/>
    <property type="match status" value="1"/>
</dbReference>
<evidence type="ECO:0000259" key="1">
    <source>
        <dbReference type="Pfam" id="PF11827"/>
    </source>
</evidence>
<feature type="domain" description="DUF3347" evidence="1">
    <location>
        <begin position="79"/>
        <end position="169"/>
    </location>
</feature>
<comment type="caution">
    <text evidence="2">The sequence shown here is derived from an EMBL/GenBank/DDBJ whole genome shotgun (WGS) entry which is preliminary data.</text>
</comment>
<dbReference type="EMBL" id="JACHLD010000002">
    <property type="protein sequence ID" value="MBB4801725.1"/>
    <property type="molecule type" value="Genomic_DNA"/>
</dbReference>
<accession>A0A7W7N6E5</accession>
<proteinExistence type="predicted"/>
<dbReference type="RefSeq" id="WP_184160443.1">
    <property type="nucleotide sequence ID" value="NZ_JACHLD010000002.1"/>
</dbReference>
<evidence type="ECO:0000313" key="3">
    <source>
        <dbReference type="Proteomes" id="UP000561681"/>
    </source>
</evidence>
<sequence length="215" mass="23791">MKYLILSIITLTFLASCSNNSQKETSKMDTAMASMSAEEMANMKTDEMSNKNDAHMASMENMEMSDDHMASSNSFSGLYMHYEHLSGALASDDAKEASTAASGILEALNQVKVKDVEASKKAAVEMQLKALKKYSTEIINNQADIAKQRQAFSHLSERFYELAKNVGIGKTMYKAHCPMYNDKKGAIWLSSENKIKNPYYGSAMLSCGSVQEKLK</sequence>
<keyword evidence="3" id="KW-1185">Reference proteome</keyword>
<dbReference type="PROSITE" id="PS51257">
    <property type="entry name" value="PROKAR_LIPOPROTEIN"/>
    <property type="match status" value="1"/>
</dbReference>
<dbReference type="InterPro" id="IPR021782">
    <property type="entry name" value="DUF3347"/>
</dbReference>
<name>A0A7W7N6E5_9FLAO</name>
<organism evidence="2 3">
    <name type="scientific">Flavobacterium nitrogenifigens</name>
    <dbReference type="NCBI Taxonomy" id="1617283"/>
    <lineage>
        <taxon>Bacteria</taxon>
        <taxon>Pseudomonadati</taxon>
        <taxon>Bacteroidota</taxon>
        <taxon>Flavobacteriia</taxon>
        <taxon>Flavobacteriales</taxon>
        <taxon>Flavobacteriaceae</taxon>
        <taxon>Flavobacterium</taxon>
    </lineage>
</organism>
<dbReference type="AlphaFoldDB" id="A0A7W7N6E5"/>
<gene>
    <name evidence="2" type="ORF">HNP37_001786</name>
</gene>
<protein>
    <recommendedName>
        <fullName evidence="1">DUF3347 domain-containing protein</fullName>
    </recommendedName>
</protein>
<reference evidence="2 3" key="1">
    <citation type="submission" date="2020-08" db="EMBL/GenBank/DDBJ databases">
        <title>Functional genomics of gut bacteria from endangered species of beetles.</title>
        <authorList>
            <person name="Carlos-Shanley C."/>
        </authorList>
    </citation>
    <scope>NUCLEOTIDE SEQUENCE [LARGE SCALE GENOMIC DNA]</scope>
    <source>
        <strain evidence="2 3">S00142</strain>
    </source>
</reference>
<evidence type="ECO:0000313" key="2">
    <source>
        <dbReference type="EMBL" id="MBB4801725.1"/>
    </source>
</evidence>
<dbReference type="Proteomes" id="UP000561681">
    <property type="component" value="Unassembled WGS sequence"/>
</dbReference>